<keyword evidence="1" id="KW-0472">Membrane</keyword>
<evidence type="ECO:0000256" key="1">
    <source>
        <dbReference type="SAM" id="Phobius"/>
    </source>
</evidence>
<keyword evidence="1" id="KW-0812">Transmembrane</keyword>
<accession>A0A1H9U375</accession>
<keyword evidence="3" id="KW-1185">Reference proteome</keyword>
<evidence type="ECO:0000313" key="3">
    <source>
        <dbReference type="Proteomes" id="UP000182841"/>
    </source>
</evidence>
<dbReference type="EMBL" id="FOGO01000007">
    <property type="protein sequence ID" value="SES03752.1"/>
    <property type="molecule type" value="Genomic_DNA"/>
</dbReference>
<dbReference type="OrthoDB" id="4329068at2"/>
<dbReference type="RefSeq" id="WP_075001185.1">
    <property type="nucleotide sequence ID" value="NZ_FOGO01000007.1"/>
</dbReference>
<gene>
    <name evidence="2" type="ORF">SAMN05421870_107269</name>
</gene>
<organism evidence="2 3">
    <name type="scientific">Streptomyces qinglanensis</name>
    <dbReference type="NCBI Taxonomy" id="943816"/>
    <lineage>
        <taxon>Bacteria</taxon>
        <taxon>Bacillati</taxon>
        <taxon>Actinomycetota</taxon>
        <taxon>Actinomycetes</taxon>
        <taxon>Kitasatosporales</taxon>
        <taxon>Streptomycetaceae</taxon>
        <taxon>Streptomyces</taxon>
    </lineage>
</organism>
<proteinExistence type="predicted"/>
<name>A0A1H9U375_9ACTN</name>
<keyword evidence="1" id="KW-1133">Transmembrane helix</keyword>
<sequence>MAYQYRCDDCGTTAEPVHSRVALRAVRGRHRQLAHHGLRPDGEHIETVGVRQRLSWRTGCGFAVLAWIAVLDWIIRHL</sequence>
<feature type="transmembrane region" description="Helical" evidence="1">
    <location>
        <begin position="54"/>
        <end position="75"/>
    </location>
</feature>
<protein>
    <submittedName>
        <fullName evidence="2">Uncharacterized protein</fullName>
    </submittedName>
</protein>
<dbReference type="AlphaFoldDB" id="A0A1H9U375"/>
<evidence type="ECO:0000313" key="2">
    <source>
        <dbReference type="EMBL" id="SES03752.1"/>
    </source>
</evidence>
<reference evidence="3" key="1">
    <citation type="submission" date="2016-10" db="EMBL/GenBank/DDBJ databases">
        <authorList>
            <person name="Varghese N."/>
            <person name="Submissions S."/>
        </authorList>
    </citation>
    <scope>NUCLEOTIDE SEQUENCE [LARGE SCALE GENOMIC DNA]</scope>
    <source>
        <strain evidence="3">CGMCC 4.6825</strain>
    </source>
</reference>
<dbReference type="Proteomes" id="UP000182841">
    <property type="component" value="Unassembled WGS sequence"/>
</dbReference>